<dbReference type="EMBL" id="RKHO01000001">
    <property type="protein sequence ID" value="ROR89786.1"/>
    <property type="molecule type" value="Genomic_DNA"/>
</dbReference>
<evidence type="ECO:0000313" key="3">
    <source>
        <dbReference type="Proteomes" id="UP000281738"/>
    </source>
</evidence>
<feature type="domain" description="Tyrosine specific protein phosphatases" evidence="1">
    <location>
        <begin position="96"/>
        <end position="153"/>
    </location>
</feature>
<dbReference type="SUPFAM" id="SSF52799">
    <property type="entry name" value="(Phosphotyrosine protein) phosphatases II"/>
    <property type="match status" value="1"/>
</dbReference>
<proteinExistence type="predicted"/>
<evidence type="ECO:0000313" key="2">
    <source>
        <dbReference type="EMBL" id="ROR89786.1"/>
    </source>
</evidence>
<dbReference type="Gene3D" id="3.90.190.10">
    <property type="entry name" value="Protein tyrosine phosphatase superfamily"/>
    <property type="match status" value="1"/>
</dbReference>
<protein>
    <submittedName>
        <fullName evidence="2">Protein-tyrosine phosphatase</fullName>
    </submittedName>
</protein>
<organism evidence="2 3">
    <name type="scientific">Nocardioides aurantiacus</name>
    <dbReference type="NCBI Taxonomy" id="86796"/>
    <lineage>
        <taxon>Bacteria</taxon>
        <taxon>Bacillati</taxon>
        <taxon>Actinomycetota</taxon>
        <taxon>Actinomycetes</taxon>
        <taxon>Propionibacteriales</taxon>
        <taxon>Nocardioidaceae</taxon>
        <taxon>Nocardioides</taxon>
    </lineage>
</organism>
<dbReference type="InterPro" id="IPR000387">
    <property type="entry name" value="Tyr_Pase_dom"/>
</dbReference>
<dbReference type="Proteomes" id="UP000281738">
    <property type="component" value="Unassembled WGS sequence"/>
</dbReference>
<dbReference type="InterPro" id="IPR029021">
    <property type="entry name" value="Prot-tyrosine_phosphatase-like"/>
</dbReference>
<dbReference type="AlphaFoldDB" id="A0A3N2CQW0"/>
<keyword evidence="3" id="KW-1185">Reference proteome</keyword>
<sequence length="208" mass="23062">MSAPREPARPASPSSRALEVADAAFVTDQLLVGGDLDTRDHRLAATQLRELLDAGLTHLVDARVEWSDEEWVRQLAPQVGYLHHGMDDAGQRVPGAWFDRGVDWALEAVDRGGVVLTHCHMGINRGPSLGFAVLLAQGWDPVQALDRIRSVRPIAWVAYAEEALRWHHDRAGSTPAQLAADQQRLADWRATHELDLAAVIRRKRAQGW</sequence>
<dbReference type="PROSITE" id="PS50056">
    <property type="entry name" value="TYR_PHOSPHATASE_2"/>
    <property type="match status" value="1"/>
</dbReference>
<comment type="caution">
    <text evidence="2">The sequence shown here is derived from an EMBL/GenBank/DDBJ whole genome shotgun (WGS) entry which is preliminary data.</text>
</comment>
<reference evidence="2 3" key="1">
    <citation type="submission" date="2018-11" db="EMBL/GenBank/DDBJ databases">
        <title>Sequencing the genomes of 1000 actinobacteria strains.</title>
        <authorList>
            <person name="Klenk H.-P."/>
        </authorList>
    </citation>
    <scope>NUCLEOTIDE SEQUENCE [LARGE SCALE GENOMIC DNA]</scope>
    <source>
        <strain evidence="2 3">DSM 12652</strain>
    </source>
</reference>
<evidence type="ECO:0000259" key="1">
    <source>
        <dbReference type="PROSITE" id="PS50056"/>
    </source>
</evidence>
<accession>A0A3N2CQW0</accession>
<name>A0A3N2CQW0_9ACTN</name>
<gene>
    <name evidence="2" type="ORF">EDD33_0616</name>
</gene>
<dbReference type="CDD" id="cd14498">
    <property type="entry name" value="DSP"/>
    <property type="match status" value="1"/>
</dbReference>
<dbReference type="RefSeq" id="WP_123389062.1">
    <property type="nucleotide sequence ID" value="NZ_RKHO01000001.1"/>
</dbReference>
<dbReference type="OrthoDB" id="3356644at2"/>